<dbReference type="EMBL" id="AP019735">
    <property type="protein sequence ID" value="BBL04249.1"/>
    <property type="molecule type" value="Genomic_DNA"/>
</dbReference>
<accession>A0A4Y1WVE5</accession>
<proteinExistence type="predicted"/>
<protein>
    <recommendedName>
        <fullName evidence="3">DUF3945 domain-containing protein</fullName>
    </recommendedName>
</protein>
<evidence type="ECO:0000313" key="1">
    <source>
        <dbReference type="EMBL" id="BBL04249.1"/>
    </source>
</evidence>
<dbReference type="RefSeq" id="WP_141412744.1">
    <property type="nucleotide sequence ID" value="NZ_AP019735.1"/>
</dbReference>
<dbReference type="AlphaFoldDB" id="A0A4Y1WVE5"/>
<dbReference type="OrthoDB" id="1002478at2"/>
<name>A0A4Y1WVE5_9BACT</name>
<organism evidence="1 2">
    <name type="scientific">Alistipes communis</name>
    <dbReference type="NCBI Taxonomy" id="2585118"/>
    <lineage>
        <taxon>Bacteria</taxon>
        <taxon>Pseudomonadati</taxon>
        <taxon>Bacteroidota</taxon>
        <taxon>Bacteroidia</taxon>
        <taxon>Bacteroidales</taxon>
        <taxon>Rikenellaceae</taxon>
        <taxon>Alistipes</taxon>
    </lineage>
</organism>
<evidence type="ECO:0000313" key="2">
    <source>
        <dbReference type="Proteomes" id="UP000318946"/>
    </source>
</evidence>
<gene>
    <name evidence="1" type="ORF">A5CBH24_15620</name>
</gene>
<reference evidence="2" key="1">
    <citation type="submission" date="2019-06" db="EMBL/GenBank/DDBJ databases">
        <title>Alistipes onderdonkii subsp. vulgaris subsp. nov., Alistipes dispar sp. nov. and Alistipes communis sp. nov., isolated from human faeces, and creation of Alistipes onderdonkii subsp. onderdonkii subsp. nov.</title>
        <authorList>
            <person name="Sakamoto M."/>
            <person name="Ikeyama N."/>
            <person name="Ogata Y."/>
            <person name="Suda W."/>
            <person name="Iino T."/>
            <person name="Hattori M."/>
            <person name="Ohkuma M."/>
        </authorList>
    </citation>
    <scope>NUCLEOTIDE SEQUENCE [LARGE SCALE GENOMIC DNA]</scope>
    <source>
        <strain evidence="2">5CBH24</strain>
    </source>
</reference>
<sequence>MEKEKNQAPEEPRWPDYKETLLARHPGTGEVQVVSDLRERGNRYEVHTVEPLTKNAPSFFEVAKSGAVAAFIRSFKSQSDKAVDFQFLKVPFNAVQDVVNDLLRLTQNPNDEKGLKALYDHRVDTMQLERVKYDHAEIPRAALRELGIDFDALTPQTREAMRMGLPVEELVPVTAEVMPGIKVSGMFSPRFYRDHNNELKVTLDAPLAVPEYEHEEYKMMFSTQEKAALERGGTLERLIKHKDPLTGEEEWCFVGKNAATNRLVFQPKREVAAAICNDIRRRSAACNATTNCAGASCALSTARRSRSKRWMSAASRSCTGIRSTKSR</sequence>
<dbReference type="Proteomes" id="UP000318946">
    <property type="component" value="Chromosome"/>
</dbReference>
<dbReference type="GeneID" id="78342283"/>
<evidence type="ECO:0008006" key="3">
    <source>
        <dbReference type="Google" id="ProtNLM"/>
    </source>
</evidence>
<keyword evidence="2" id="KW-1185">Reference proteome</keyword>
<dbReference type="KEGG" id="acou:A5CBH24_15620"/>